<sequence>MTRASEAKIKQLRNTARISFCEVFLITTTFQLATYLIQPFFFCSRYYNCLSYTLSIFIP</sequence>
<dbReference type="Proteomes" id="UP000249748">
    <property type="component" value="Unassembled WGS sequence"/>
</dbReference>
<organism evidence="1 2">
    <name type="scientific">Aspergillus costaricaensis CBS 115574</name>
    <dbReference type="NCBI Taxonomy" id="1448317"/>
    <lineage>
        <taxon>Eukaryota</taxon>
        <taxon>Fungi</taxon>
        <taxon>Dikarya</taxon>
        <taxon>Ascomycota</taxon>
        <taxon>Pezizomycotina</taxon>
        <taxon>Eurotiomycetes</taxon>
        <taxon>Eurotiomycetidae</taxon>
        <taxon>Eurotiales</taxon>
        <taxon>Aspergillaceae</taxon>
        <taxon>Aspergillus</taxon>
        <taxon>Aspergillus subgen. Circumdati</taxon>
    </lineage>
</organism>
<dbReference type="EMBL" id="KZ824548">
    <property type="protein sequence ID" value="RAK89233.1"/>
    <property type="molecule type" value="Genomic_DNA"/>
</dbReference>
<reference evidence="1" key="1">
    <citation type="submission" date="2018-02" db="EMBL/GenBank/DDBJ databases">
        <title>The genomes of Aspergillus section Nigri reveals drivers in fungal speciation.</title>
        <authorList>
            <consortium name="DOE Joint Genome Institute"/>
            <person name="Vesth T.C."/>
            <person name="Nybo J."/>
            <person name="Theobald S."/>
            <person name="Brandl J."/>
            <person name="Frisvad J.C."/>
            <person name="Nielsen K.F."/>
            <person name="Lyhne E.K."/>
            <person name="Kogle M.E."/>
            <person name="Kuo A."/>
            <person name="Riley R."/>
            <person name="Clum A."/>
            <person name="Nolan M."/>
            <person name="Lipzen A."/>
            <person name="Salamov A."/>
            <person name="Henrissat B."/>
            <person name="Wiebenga A."/>
            <person name="De vries R.P."/>
            <person name="Grigoriev I.V."/>
            <person name="Mortensen U.H."/>
            <person name="Andersen M.R."/>
            <person name="Baker S.E."/>
        </authorList>
    </citation>
    <scope>NUCLEOTIDE SEQUENCE</scope>
    <source>
        <strain evidence="1">CBS 115574</strain>
    </source>
</reference>
<evidence type="ECO:0000313" key="2">
    <source>
        <dbReference type="Proteomes" id="UP000249748"/>
    </source>
</evidence>
<gene>
    <name evidence="1" type="ORF">BO79DRAFT_13075</name>
</gene>
<protein>
    <submittedName>
        <fullName evidence="1">Uncharacterized protein</fullName>
    </submittedName>
</protein>
<keyword evidence="2" id="KW-1185">Reference proteome</keyword>
<accession>A0ACD1IGS8</accession>
<proteinExistence type="predicted"/>
<evidence type="ECO:0000313" key="1">
    <source>
        <dbReference type="EMBL" id="RAK89233.1"/>
    </source>
</evidence>
<name>A0ACD1IGS8_9EURO</name>